<evidence type="ECO:0000256" key="3">
    <source>
        <dbReference type="RuleBase" id="RU000383"/>
    </source>
</evidence>
<feature type="domain" description="Cyclin-like" evidence="5">
    <location>
        <begin position="69"/>
        <end position="176"/>
    </location>
</feature>
<dbReference type="AlphaFoldDB" id="A0AB34KZW1"/>
<dbReference type="RefSeq" id="XP_069232205.1">
    <property type="nucleotide sequence ID" value="XM_069370715.1"/>
</dbReference>
<evidence type="ECO:0000313" key="6">
    <source>
        <dbReference type="EMBL" id="KAL1589100.1"/>
    </source>
</evidence>
<dbReference type="Gene3D" id="1.10.472.10">
    <property type="entry name" value="Cyclin-like"/>
    <property type="match status" value="2"/>
</dbReference>
<comment type="similarity">
    <text evidence="1">Belongs to the cyclin family. Cyclin C subfamily.</text>
</comment>
<organism evidence="6 7">
    <name type="scientific">Cladosporium halotolerans</name>
    <dbReference type="NCBI Taxonomy" id="1052096"/>
    <lineage>
        <taxon>Eukaryota</taxon>
        <taxon>Fungi</taxon>
        <taxon>Dikarya</taxon>
        <taxon>Ascomycota</taxon>
        <taxon>Pezizomycotina</taxon>
        <taxon>Dothideomycetes</taxon>
        <taxon>Dothideomycetidae</taxon>
        <taxon>Cladosporiales</taxon>
        <taxon>Cladosporiaceae</taxon>
        <taxon>Cladosporium</taxon>
    </lineage>
</organism>
<evidence type="ECO:0000313" key="7">
    <source>
        <dbReference type="Proteomes" id="UP000803884"/>
    </source>
</evidence>
<feature type="region of interest" description="Disordered" evidence="4">
    <location>
        <begin position="330"/>
        <end position="440"/>
    </location>
</feature>
<feature type="region of interest" description="Disordered" evidence="4">
    <location>
        <begin position="1"/>
        <end position="28"/>
    </location>
</feature>
<dbReference type="PANTHER" id="PTHR10026">
    <property type="entry name" value="CYCLIN"/>
    <property type="match status" value="1"/>
</dbReference>
<accession>A0AB34KZW1</accession>
<dbReference type="GO" id="GO:0006357">
    <property type="term" value="P:regulation of transcription by RNA polymerase II"/>
    <property type="evidence" value="ECO:0007669"/>
    <property type="project" value="InterPro"/>
</dbReference>
<dbReference type="SMART" id="SM00385">
    <property type="entry name" value="CYCLIN"/>
    <property type="match status" value="2"/>
</dbReference>
<dbReference type="InterPro" id="IPR006671">
    <property type="entry name" value="Cyclin_N"/>
</dbReference>
<name>A0AB34KZW1_9PEZI</name>
<dbReference type="CDD" id="cd20545">
    <property type="entry name" value="CYCLIN_SpCG1C-like_rpt1"/>
    <property type="match status" value="1"/>
</dbReference>
<dbReference type="Pfam" id="PF00134">
    <property type="entry name" value="Cyclin_N"/>
    <property type="match status" value="1"/>
</dbReference>
<evidence type="ECO:0000256" key="1">
    <source>
        <dbReference type="ARBA" id="ARBA00008638"/>
    </source>
</evidence>
<evidence type="ECO:0000259" key="5">
    <source>
        <dbReference type="SMART" id="SM00385"/>
    </source>
</evidence>
<gene>
    <name evidence="6" type="ORF">WHR41_02109</name>
</gene>
<keyword evidence="3" id="KW-0195">Cyclin</keyword>
<dbReference type="CDD" id="cd20546">
    <property type="entry name" value="CYCLIN_SpCG1C_ScCTK2-like_rpt2"/>
    <property type="match status" value="1"/>
</dbReference>
<dbReference type="InterPro" id="IPR043198">
    <property type="entry name" value="Cyclin/Ssn8"/>
</dbReference>
<dbReference type="InterPro" id="IPR036915">
    <property type="entry name" value="Cyclin-like_sf"/>
</dbReference>
<protein>
    <recommendedName>
        <fullName evidence="2">RNA polymerase II holoenzyme cyclin-like subunit</fullName>
    </recommendedName>
</protein>
<dbReference type="GeneID" id="96003553"/>
<feature type="domain" description="Cyclin-like" evidence="5">
    <location>
        <begin position="189"/>
        <end position="276"/>
    </location>
</feature>
<feature type="compositionally biased region" description="Acidic residues" evidence="4">
    <location>
        <begin position="428"/>
        <end position="440"/>
    </location>
</feature>
<reference evidence="6 7" key="1">
    <citation type="journal article" date="2020" name="Microbiol. Resour. Announc.">
        <title>Draft Genome Sequence of a Cladosporium Species Isolated from the Mesophotic Ascidian Didemnum maculosum.</title>
        <authorList>
            <person name="Gioti A."/>
            <person name="Siaperas R."/>
            <person name="Nikolaivits E."/>
            <person name="Le Goff G."/>
            <person name="Ouazzani J."/>
            <person name="Kotoulas G."/>
            <person name="Topakas E."/>
        </authorList>
    </citation>
    <scope>NUCLEOTIDE SEQUENCE [LARGE SCALE GENOMIC DNA]</scope>
    <source>
        <strain evidence="6 7">TM138-S3</strain>
    </source>
</reference>
<dbReference type="FunFam" id="1.10.472.10:FF:000072">
    <property type="entry name" value="Cyclin Pch1"/>
    <property type="match status" value="1"/>
</dbReference>
<evidence type="ECO:0000256" key="2">
    <source>
        <dbReference type="ARBA" id="ARBA00014912"/>
    </source>
</evidence>
<keyword evidence="7" id="KW-1185">Reference proteome</keyword>
<comment type="caution">
    <text evidence="6">The sequence shown here is derived from an EMBL/GenBank/DDBJ whole genome shotgun (WGS) entry which is preliminary data.</text>
</comment>
<feature type="compositionally biased region" description="Basic and acidic residues" evidence="4">
    <location>
        <begin position="399"/>
        <end position="427"/>
    </location>
</feature>
<dbReference type="InterPro" id="IPR013763">
    <property type="entry name" value="Cyclin-like_dom"/>
</dbReference>
<feature type="compositionally biased region" description="Polar residues" evidence="4">
    <location>
        <begin position="370"/>
        <end position="379"/>
    </location>
</feature>
<dbReference type="Proteomes" id="UP000803884">
    <property type="component" value="Unassembled WGS sequence"/>
</dbReference>
<evidence type="ECO:0000256" key="4">
    <source>
        <dbReference type="SAM" id="MobiDB-lite"/>
    </source>
</evidence>
<dbReference type="SUPFAM" id="SSF47954">
    <property type="entry name" value="Cyclin-like"/>
    <property type="match status" value="2"/>
</dbReference>
<proteinExistence type="inferred from homology"/>
<sequence>MPDMHRPSNIHHLPPSHPAARHRPKSPNRVLAEQEAQWLFTDAELANTPSIQDGMTQAEEKDLRAKGVNFIVQVGILLKLPQLTLSTAAIFFQRFLMRASLKSARDGIPKLHHYQSAATALFLATKVEESCRKMKEIVLACCRVAQKNPNLIIDEQSKDFWRWRDCILYNEDVLLETLCFDLTVESPHRQLFDMLKGYGMEHNKRLRNAAWAFVTDSVNTQLCLLCNSRTIAVAAFYNACKYSDVQLPDDAKGRPWWEAMHVRLSDVRKTVEYMSAHFDAMNQGSGGASSMAGGSGSGAAASDGARSIYVGLSTPNETQDGWDVTRLRDDRQDMSPFPASQGLQRESERRLSNASSVGTKRDREDPASNGAATNGTTNGDVPLAKRPKTDNGVPASESGKQDMLHQEELLRVKAGNEHSAADAKAADEPGEVSEEGEVEE</sequence>
<dbReference type="EMBL" id="JAAQHG020000005">
    <property type="protein sequence ID" value="KAL1589100.1"/>
    <property type="molecule type" value="Genomic_DNA"/>
</dbReference>
<dbReference type="GO" id="GO:0016538">
    <property type="term" value="F:cyclin-dependent protein serine/threonine kinase regulator activity"/>
    <property type="evidence" value="ECO:0007669"/>
    <property type="project" value="InterPro"/>
</dbReference>